<keyword evidence="3 10" id="KW-0812">Transmembrane</keyword>
<keyword evidence="4 10" id="KW-1133">Transmembrane helix</keyword>
<dbReference type="PANTHER" id="PTHR11394">
    <property type="entry name" value="TASTE RECEPTOR TYPE 2"/>
    <property type="match status" value="1"/>
</dbReference>
<proteinExistence type="predicted"/>
<name>A0AAN8MCT7_9TELE</name>
<comment type="subcellular location">
    <subcellularLocation>
        <location evidence="1">Membrane</location>
        <topology evidence="1">Multi-pass membrane protein</topology>
    </subcellularLocation>
</comment>
<organism evidence="11 12">
    <name type="scientific">Coregonus suidteri</name>
    <dbReference type="NCBI Taxonomy" id="861788"/>
    <lineage>
        <taxon>Eukaryota</taxon>
        <taxon>Metazoa</taxon>
        <taxon>Chordata</taxon>
        <taxon>Craniata</taxon>
        <taxon>Vertebrata</taxon>
        <taxon>Euteleostomi</taxon>
        <taxon>Actinopterygii</taxon>
        <taxon>Neopterygii</taxon>
        <taxon>Teleostei</taxon>
        <taxon>Protacanthopterygii</taxon>
        <taxon>Salmoniformes</taxon>
        <taxon>Salmonidae</taxon>
        <taxon>Coregoninae</taxon>
        <taxon>Coregonus</taxon>
    </lineage>
</organism>
<dbReference type="GO" id="GO:0004930">
    <property type="term" value="F:G protein-coupled receptor activity"/>
    <property type="evidence" value="ECO:0007669"/>
    <property type="project" value="UniProtKB-KW"/>
</dbReference>
<dbReference type="PANTHER" id="PTHR11394:SF72">
    <property type="entry name" value="OLFACTORY RECEPTOR CLASS A-LIKE PROTEIN 4"/>
    <property type="match status" value="1"/>
</dbReference>
<evidence type="ECO:0000256" key="10">
    <source>
        <dbReference type="SAM" id="Phobius"/>
    </source>
</evidence>
<evidence type="ECO:0000256" key="4">
    <source>
        <dbReference type="ARBA" id="ARBA00022989"/>
    </source>
</evidence>
<dbReference type="GO" id="GO:0016020">
    <property type="term" value="C:membrane"/>
    <property type="evidence" value="ECO:0007669"/>
    <property type="project" value="UniProtKB-SubCell"/>
</dbReference>
<evidence type="ECO:0000256" key="9">
    <source>
        <dbReference type="SAM" id="MobiDB-lite"/>
    </source>
</evidence>
<evidence type="ECO:0000256" key="2">
    <source>
        <dbReference type="ARBA" id="ARBA00022606"/>
    </source>
</evidence>
<evidence type="ECO:0000313" key="12">
    <source>
        <dbReference type="Proteomes" id="UP001356427"/>
    </source>
</evidence>
<feature type="compositionally biased region" description="Gly residues" evidence="9">
    <location>
        <begin position="165"/>
        <end position="174"/>
    </location>
</feature>
<gene>
    <name evidence="11" type="ORF">J4Q44_G00083910</name>
</gene>
<keyword evidence="2" id="KW-0716">Sensory transduction</keyword>
<sequence>MCGPIGKCSSAIESLSRRLPPSDTILVNLSLANLLTSLFCTVPIFVSHLGLDVSLALDWCRLFLLLWVWWRAVGCWVTLQPTPGAVGPLEQQRKQRRMWVGLELVYGGQPGLIPAGAGQHHPRPRQRHGGADGHQLHHQAPAGLCVGVPLGGAGLGIHLQLPGPQRGGSPGADGGHQHGYAVHTGQAHLGRHLDGRETQGELDRHVVSERKAGHVIMMLFVVCWALQVAVVTYYNHNGGHHVEGLLTVSHFSASVCGLQPHGGGFGKRQLRRRIMGMIVGCVDRVKCQREEVVEESKSPDTRGKKAK</sequence>
<evidence type="ECO:0000256" key="3">
    <source>
        <dbReference type="ARBA" id="ARBA00022692"/>
    </source>
</evidence>
<evidence type="ECO:0000256" key="5">
    <source>
        <dbReference type="ARBA" id="ARBA00023040"/>
    </source>
</evidence>
<evidence type="ECO:0000256" key="7">
    <source>
        <dbReference type="ARBA" id="ARBA00023170"/>
    </source>
</evidence>
<protein>
    <submittedName>
        <fullName evidence="11">Uncharacterized protein</fullName>
    </submittedName>
</protein>
<evidence type="ECO:0000256" key="8">
    <source>
        <dbReference type="ARBA" id="ARBA00023224"/>
    </source>
</evidence>
<feature type="region of interest" description="Disordered" evidence="9">
    <location>
        <begin position="161"/>
        <end position="180"/>
    </location>
</feature>
<dbReference type="AlphaFoldDB" id="A0AAN8MCT7"/>
<feature type="transmembrane region" description="Helical" evidence="10">
    <location>
        <begin position="25"/>
        <end position="46"/>
    </location>
</feature>
<keyword evidence="8" id="KW-0807">Transducer</keyword>
<accession>A0AAN8MCT7</accession>
<reference evidence="11 12" key="1">
    <citation type="submission" date="2021-04" db="EMBL/GenBank/DDBJ databases">
        <authorList>
            <person name="De Guttry C."/>
            <person name="Zahm M."/>
            <person name="Klopp C."/>
            <person name="Cabau C."/>
            <person name="Louis A."/>
            <person name="Berthelot C."/>
            <person name="Parey E."/>
            <person name="Roest Crollius H."/>
            <person name="Montfort J."/>
            <person name="Robinson-Rechavi M."/>
            <person name="Bucao C."/>
            <person name="Bouchez O."/>
            <person name="Gislard M."/>
            <person name="Lluch J."/>
            <person name="Milhes M."/>
            <person name="Lampietro C."/>
            <person name="Lopez Roques C."/>
            <person name="Donnadieu C."/>
            <person name="Braasch I."/>
            <person name="Desvignes T."/>
            <person name="Postlethwait J."/>
            <person name="Bobe J."/>
            <person name="Wedekind C."/>
            <person name="Guiguen Y."/>
        </authorList>
    </citation>
    <scope>NUCLEOTIDE SEQUENCE [LARGE SCALE GENOMIC DNA]</scope>
    <source>
        <strain evidence="11">Cs_M1</strain>
        <tissue evidence="11">Blood</tissue>
    </source>
</reference>
<dbReference type="EMBL" id="JAGTTL010000006">
    <property type="protein sequence ID" value="KAK6321415.1"/>
    <property type="molecule type" value="Genomic_DNA"/>
</dbReference>
<keyword evidence="6 10" id="KW-0472">Membrane</keyword>
<evidence type="ECO:0000256" key="1">
    <source>
        <dbReference type="ARBA" id="ARBA00004141"/>
    </source>
</evidence>
<feature type="region of interest" description="Disordered" evidence="9">
    <location>
        <begin position="114"/>
        <end position="136"/>
    </location>
</feature>
<keyword evidence="7" id="KW-0675">Receptor</keyword>
<comment type="caution">
    <text evidence="11">The sequence shown here is derived from an EMBL/GenBank/DDBJ whole genome shotgun (WGS) entry which is preliminary data.</text>
</comment>
<evidence type="ECO:0000313" key="11">
    <source>
        <dbReference type="EMBL" id="KAK6321415.1"/>
    </source>
</evidence>
<keyword evidence="5" id="KW-0297">G-protein coupled receptor</keyword>
<feature type="transmembrane region" description="Helical" evidence="10">
    <location>
        <begin position="66"/>
        <end position="89"/>
    </location>
</feature>
<dbReference type="Proteomes" id="UP001356427">
    <property type="component" value="Unassembled WGS sequence"/>
</dbReference>
<evidence type="ECO:0000256" key="6">
    <source>
        <dbReference type="ARBA" id="ARBA00023136"/>
    </source>
</evidence>
<keyword evidence="12" id="KW-1185">Reference proteome</keyword>
<feature type="transmembrane region" description="Helical" evidence="10">
    <location>
        <begin position="214"/>
        <end position="234"/>
    </location>
</feature>